<organism evidence="5 6">
    <name type="scientific">Filimonas lacunae</name>
    <dbReference type="NCBI Taxonomy" id="477680"/>
    <lineage>
        <taxon>Bacteria</taxon>
        <taxon>Pseudomonadati</taxon>
        <taxon>Bacteroidota</taxon>
        <taxon>Chitinophagia</taxon>
        <taxon>Chitinophagales</taxon>
        <taxon>Chitinophagaceae</taxon>
        <taxon>Filimonas</taxon>
    </lineage>
</organism>
<evidence type="ECO:0000256" key="3">
    <source>
        <dbReference type="ARBA" id="ARBA00023163"/>
    </source>
</evidence>
<keyword evidence="1" id="KW-0805">Transcription regulation</keyword>
<dbReference type="Gene3D" id="1.10.10.10">
    <property type="entry name" value="Winged helix-like DNA-binding domain superfamily/Winged helix DNA-binding domain"/>
    <property type="match status" value="1"/>
</dbReference>
<sequence>MAQRKLTSTNTMNRDFLNNTCGMMYAIDMLNGRWALLILYKLENRTLRFSELKKRVPKITDRMLTLQLQELEKNGLVIRSVYAEVPPRVEYHLSESALNLIPIWKQLEKWGDAHKGTMENAMQSAV</sequence>
<dbReference type="SUPFAM" id="SSF46785">
    <property type="entry name" value="Winged helix' DNA-binding domain"/>
    <property type="match status" value="1"/>
</dbReference>
<reference evidence="6" key="1">
    <citation type="submission" date="2017-01" db="EMBL/GenBank/DDBJ databases">
        <authorList>
            <person name="Varghese N."/>
            <person name="Submissions S."/>
        </authorList>
    </citation>
    <scope>NUCLEOTIDE SEQUENCE [LARGE SCALE GENOMIC DNA]</scope>
    <source>
        <strain evidence="6">DSM 21054</strain>
    </source>
</reference>
<dbReference type="OrthoDB" id="9797599at2"/>
<dbReference type="EMBL" id="FTOR01000009">
    <property type="protein sequence ID" value="SIT30393.1"/>
    <property type="molecule type" value="Genomic_DNA"/>
</dbReference>
<dbReference type="InterPro" id="IPR036388">
    <property type="entry name" value="WH-like_DNA-bd_sf"/>
</dbReference>
<keyword evidence="3" id="KW-0804">Transcription</keyword>
<name>A0A173MIH0_9BACT</name>
<evidence type="ECO:0000313" key="6">
    <source>
        <dbReference type="Proteomes" id="UP000186917"/>
    </source>
</evidence>
<dbReference type="GO" id="GO:0003677">
    <property type="term" value="F:DNA binding"/>
    <property type="evidence" value="ECO:0007669"/>
    <property type="project" value="UniProtKB-KW"/>
</dbReference>
<proteinExistence type="predicted"/>
<gene>
    <name evidence="5" type="ORF">SAMN05421788_109213</name>
</gene>
<dbReference type="KEGG" id="fln:FLA_3457"/>
<dbReference type="AlphaFoldDB" id="A0A173MIH0"/>
<protein>
    <submittedName>
        <fullName evidence="5">Transcriptional regulator, HxlR family</fullName>
    </submittedName>
</protein>
<evidence type="ECO:0000313" key="5">
    <source>
        <dbReference type="EMBL" id="SIT30393.1"/>
    </source>
</evidence>
<accession>A0A173MIH0</accession>
<dbReference type="InterPro" id="IPR002577">
    <property type="entry name" value="HTH_HxlR"/>
</dbReference>
<keyword evidence="6" id="KW-1185">Reference proteome</keyword>
<dbReference type="Pfam" id="PF01638">
    <property type="entry name" value="HxlR"/>
    <property type="match status" value="1"/>
</dbReference>
<dbReference type="RefSeq" id="WP_076381524.1">
    <property type="nucleotide sequence ID" value="NZ_AP017422.1"/>
</dbReference>
<feature type="domain" description="HTH hxlR-type" evidence="4">
    <location>
        <begin position="21"/>
        <end position="119"/>
    </location>
</feature>
<dbReference type="InterPro" id="IPR036390">
    <property type="entry name" value="WH_DNA-bd_sf"/>
</dbReference>
<dbReference type="PROSITE" id="PS51118">
    <property type="entry name" value="HTH_HXLR"/>
    <property type="match status" value="1"/>
</dbReference>
<evidence type="ECO:0000256" key="1">
    <source>
        <dbReference type="ARBA" id="ARBA00023015"/>
    </source>
</evidence>
<evidence type="ECO:0000259" key="4">
    <source>
        <dbReference type="PROSITE" id="PS51118"/>
    </source>
</evidence>
<dbReference type="PANTHER" id="PTHR33204">
    <property type="entry name" value="TRANSCRIPTIONAL REGULATOR, MARR FAMILY"/>
    <property type="match status" value="1"/>
</dbReference>
<dbReference type="PANTHER" id="PTHR33204:SF29">
    <property type="entry name" value="TRANSCRIPTIONAL REGULATOR"/>
    <property type="match status" value="1"/>
</dbReference>
<keyword evidence="2" id="KW-0238">DNA-binding</keyword>
<dbReference type="Proteomes" id="UP000186917">
    <property type="component" value="Unassembled WGS sequence"/>
</dbReference>
<evidence type="ECO:0000256" key="2">
    <source>
        <dbReference type="ARBA" id="ARBA00023125"/>
    </source>
</evidence>